<reference evidence="3" key="1">
    <citation type="submission" date="2016-10" db="EMBL/GenBank/DDBJ databases">
        <authorList>
            <person name="Varghese N."/>
            <person name="Submissions S."/>
        </authorList>
    </citation>
    <scope>NUCLEOTIDE SEQUENCE [LARGE SCALE GENOMIC DNA]</scope>
    <source>
        <strain evidence="3">DSM 24213</strain>
    </source>
</reference>
<evidence type="ECO:0000313" key="2">
    <source>
        <dbReference type="EMBL" id="SFM15952.1"/>
    </source>
</evidence>
<keyword evidence="3" id="KW-1185">Reference proteome</keyword>
<dbReference type="OrthoDB" id="7029289at2"/>
<organism evidence="2 3">
    <name type="scientific">Halopseudomonas yangmingensis</name>
    <dbReference type="NCBI Taxonomy" id="1720063"/>
    <lineage>
        <taxon>Bacteria</taxon>
        <taxon>Pseudomonadati</taxon>
        <taxon>Pseudomonadota</taxon>
        <taxon>Gammaproteobacteria</taxon>
        <taxon>Pseudomonadales</taxon>
        <taxon>Pseudomonadaceae</taxon>
        <taxon>Halopseudomonas</taxon>
    </lineage>
</organism>
<dbReference type="EMBL" id="FOUI01000001">
    <property type="protein sequence ID" value="SFM15952.1"/>
    <property type="molecule type" value="Genomic_DNA"/>
</dbReference>
<dbReference type="AlphaFoldDB" id="A0A1I4NK90"/>
<protein>
    <submittedName>
        <fullName evidence="2">Uncharacterized protein</fullName>
    </submittedName>
</protein>
<evidence type="ECO:0000313" key="3">
    <source>
        <dbReference type="Proteomes" id="UP000243629"/>
    </source>
</evidence>
<feature type="compositionally biased region" description="Basic residues" evidence="1">
    <location>
        <begin position="46"/>
        <end position="60"/>
    </location>
</feature>
<accession>A0A1I4NK90</accession>
<proteinExistence type="predicted"/>
<feature type="region of interest" description="Disordered" evidence="1">
    <location>
        <begin position="39"/>
        <end position="60"/>
    </location>
</feature>
<dbReference type="RefSeq" id="WP_093471866.1">
    <property type="nucleotide sequence ID" value="NZ_FOUI01000001.1"/>
</dbReference>
<name>A0A1I4NK90_9GAMM</name>
<sequence>MSDNPDTTPLLDFEEARHRRRHELDEQRLMRMREAFAKALPLPTTKVHKKKGTGKKGKKR</sequence>
<gene>
    <name evidence="2" type="ORF">SAMN05216217_101379</name>
</gene>
<evidence type="ECO:0000256" key="1">
    <source>
        <dbReference type="SAM" id="MobiDB-lite"/>
    </source>
</evidence>
<dbReference type="Proteomes" id="UP000243629">
    <property type="component" value="Unassembled WGS sequence"/>
</dbReference>
<dbReference type="STRING" id="1720063.SAMN05216217_101379"/>